<evidence type="ECO:0000313" key="3">
    <source>
        <dbReference type="Proteomes" id="UP000613840"/>
    </source>
</evidence>
<protein>
    <recommendedName>
        <fullName evidence="1">Glyoxalase/fosfomycin resistance/dioxygenase domain-containing protein</fullName>
    </recommendedName>
</protein>
<dbReference type="InterPro" id="IPR004360">
    <property type="entry name" value="Glyas_Fos-R_dOase_dom"/>
</dbReference>
<evidence type="ECO:0000259" key="1">
    <source>
        <dbReference type="Pfam" id="PF00903"/>
    </source>
</evidence>
<feature type="domain" description="Glyoxalase/fosfomycin resistance/dioxygenase" evidence="1">
    <location>
        <begin position="4"/>
        <end position="116"/>
    </location>
</feature>
<dbReference type="EMBL" id="BMMZ01000011">
    <property type="protein sequence ID" value="GGL76525.1"/>
    <property type="molecule type" value="Genomic_DNA"/>
</dbReference>
<proteinExistence type="predicted"/>
<reference evidence="2" key="1">
    <citation type="journal article" date="2014" name="Int. J. Syst. Evol. Microbiol.">
        <title>Complete genome sequence of Corynebacterium casei LMG S-19264T (=DSM 44701T), isolated from a smear-ripened cheese.</title>
        <authorList>
            <consortium name="US DOE Joint Genome Institute (JGI-PGF)"/>
            <person name="Walter F."/>
            <person name="Albersmeier A."/>
            <person name="Kalinowski J."/>
            <person name="Ruckert C."/>
        </authorList>
    </citation>
    <scope>NUCLEOTIDE SEQUENCE</scope>
    <source>
        <strain evidence="2">CGMCC 4.7306</strain>
    </source>
</reference>
<accession>A0A917SF48</accession>
<dbReference type="Gene3D" id="3.10.180.10">
    <property type="entry name" value="2,3-Dihydroxybiphenyl 1,2-Dioxygenase, domain 1"/>
    <property type="match status" value="1"/>
</dbReference>
<comment type="caution">
    <text evidence="2">The sequence shown here is derived from an EMBL/GenBank/DDBJ whole genome shotgun (WGS) entry which is preliminary data.</text>
</comment>
<name>A0A917SF48_9ACTN</name>
<gene>
    <name evidence="2" type="ORF">GCM10011575_38330</name>
</gene>
<keyword evidence="3" id="KW-1185">Reference proteome</keyword>
<dbReference type="InterPro" id="IPR029068">
    <property type="entry name" value="Glyas_Bleomycin-R_OHBP_Dase"/>
</dbReference>
<dbReference type="Proteomes" id="UP000613840">
    <property type="component" value="Unassembled WGS sequence"/>
</dbReference>
<reference evidence="2" key="2">
    <citation type="submission" date="2020-09" db="EMBL/GenBank/DDBJ databases">
        <authorList>
            <person name="Sun Q."/>
            <person name="Zhou Y."/>
        </authorList>
    </citation>
    <scope>NUCLEOTIDE SEQUENCE</scope>
    <source>
        <strain evidence="2">CGMCC 4.7306</strain>
    </source>
</reference>
<dbReference type="AlphaFoldDB" id="A0A917SF48"/>
<evidence type="ECO:0000313" key="2">
    <source>
        <dbReference type="EMBL" id="GGL76525.1"/>
    </source>
</evidence>
<dbReference type="SUPFAM" id="SSF54593">
    <property type="entry name" value="Glyoxalase/Bleomycin resistance protein/Dihydroxybiphenyl dioxygenase"/>
    <property type="match status" value="1"/>
</dbReference>
<dbReference type="RefSeq" id="WP_188896995.1">
    <property type="nucleotide sequence ID" value="NZ_BMMZ01000011.1"/>
</dbReference>
<organism evidence="2 3">
    <name type="scientific">Microlunatus endophyticus</name>
    <dbReference type="NCBI Taxonomy" id="1716077"/>
    <lineage>
        <taxon>Bacteria</taxon>
        <taxon>Bacillati</taxon>
        <taxon>Actinomycetota</taxon>
        <taxon>Actinomycetes</taxon>
        <taxon>Propionibacteriales</taxon>
        <taxon>Propionibacteriaceae</taxon>
        <taxon>Microlunatus</taxon>
    </lineage>
</organism>
<dbReference type="Pfam" id="PF00903">
    <property type="entry name" value="Glyoxalase"/>
    <property type="match status" value="1"/>
</dbReference>
<sequence length="122" mass="13821">MQIHPIMYVRDQYAERDFYRLFGFQDAYEGDEFPGFLAVRCGEAIIGLQAASAMQPAYASGLRWQFALTTAQELDEVIATCNRHTLTHRIVTEEGGTRFRTQLVAVESPSGIEVWFEGPNEI</sequence>